<dbReference type="PANTHER" id="PTHR33387:SF3">
    <property type="entry name" value="DUF985 DOMAIN-CONTAINING PROTEIN"/>
    <property type="match status" value="1"/>
</dbReference>
<evidence type="ECO:0000259" key="1">
    <source>
        <dbReference type="Pfam" id="PF06172"/>
    </source>
</evidence>
<proteinExistence type="predicted"/>
<feature type="domain" description="DUF985" evidence="1">
    <location>
        <begin position="5"/>
        <end position="128"/>
    </location>
</feature>
<organism evidence="2">
    <name type="scientific">marine metagenome</name>
    <dbReference type="NCBI Taxonomy" id="408172"/>
    <lineage>
        <taxon>unclassified sequences</taxon>
        <taxon>metagenomes</taxon>
        <taxon>ecological metagenomes</taxon>
    </lineage>
</organism>
<dbReference type="CDD" id="cd06121">
    <property type="entry name" value="cupin_YML079wp"/>
    <property type="match status" value="1"/>
</dbReference>
<gene>
    <name evidence="2" type="ORF">METZ01_LOCUS382003</name>
</gene>
<dbReference type="InterPro" id="IPR011051">
    <property type="entry name" value="RmlC_Cupin_sf"/>
</dbReference>
<dbReference type="PANTHER" id="PTHR33387">
    <property type="entry name" value="RMLC-LIKE JELLY ROLL FOLD PROTEIN"/>
    <property type="match status" value="1"/>
</dbReference>
<protein>
    <recommendedName>
        <fullName evidence="1">DUF985 domain-containing protein</fullName>
    </recommendedName>
</protein>
<dbReference type="EMBL" id="UINC01141424">
    <property type="protein sequence ID" value="SVD29149.1"/>
    <property type="molecule type" value="Genomic_DNA"/>
</dbReference>
<dbReference type="AlphaFoldDB" id="A0A382U4B8"/>
<sequence length="136" mass="15728">MNDSEKLIKQLKMIPHPEGGYFVESFHDKDNSVSLIYYLLLKGQKSHWHRLTKNEILHFYKGYPLDVHISENGKTTNTKILGRNIDNNENMHLVVNAGNWFSMKTKGNYSLIGCTVAPAFDYDDFELAPPDWKPNK</sequence>
<dbReference type="InterPro" id="IPR009327">
    <property type="entry name" value="Cupin_DUF985"/>
</dbReference>
<name>A0A382U4B8_9ZZZZ</name>
<reference evidence="2" key="1">
    <citation type="submission" date="2018-05" db="EMBL/GenBank/DDBJ databases">
        <authorList>
            <person name="Lanie J.A."/>
            <person name="Ng W.-L."/>
            <person name="Kazmierczak K.M."/>
            <person name="Andrzejewski T.M."/>
            <person name="Davidsen T.M."/>
            <person name="Wayne K.J."/>
            <person name="Tettelin H."/>
            <person name="Glass J.I."/>
            <person name="Rusch D."/>
            <person name="Podicherti R."/>
            <person name="Tsui H.-C.T."/>
            <person name="Winkler M.E."/>
        </authorList>
    </citation>
    <scope>NUCLEOTIDE SEQUENCE</scope>
</reference>
<dbReference type="InterPro" id="IPR039935">
    <property type="entry name" value="YML079W-like"/>
</dbReference>
<dbReference type="SUPFAM" id="SSF51182">
    <property type="entry name" value="RmlC-like cupins"/>
    <property type="match status" value="1"/>
</dbReference>
<dbReference type="Gene3D" id="2.60.120.10">
    <property type="entry name" value="Jelly Rolls"/>
    <property type="match status" value="1"/>
</dbReference>
<accession>A0A382U4B8</accession>
<evidence type="ECO:0000313" key="2">
    <source>
        <dbReference type="EMBL" id="SVD29149.1"/>
    </source>
</evidence>
<dbReference type="Pfam" id="PF06172">
    <property type="entry name" value="Cupin_5"/>
    <property type="match status" value="1"/>
</dbReference>
<dbReference type="InterPro" id="IPR014710">
    <property type="entry name" value="RmlC-like_jellyroll"/>
</dbReference>